<evidence type="ECO:0000313" key="13">
    <source>
        <dbReference type="Proteomes" id="UP000007882"/>
    </source>
</evidence>
<evidence type="ECO:0000256" key="2">
    <source>
        <dbReference type="ARBA" id="ARBA00022527"/>
    </source>
</evidence>
<evidence type="ECO:0000313" key="12">
    <source>
        <dbReference type="EMBL" id="BAL91474.1"/>
    </source>
</evidence>
<feature type="compositionally biased region" description="Low complexity" evidence="9">
    <location>
        <begin position="431"/>
        <end position="484"/>
    </location>
</feature>
<evidence type="ECO:0000256" key="5">
    <source>
        <dbReference type="ARBA" id="ARBA00022777"/>
    </source>
</evidence>
<organism evidence="12 13">
    <name type="scientific">Actinoplanes missouriensis (strain ATCC 14538 / DSM 43046 / CBS 188.64 / JCM 3121 / NBRC 102363 / NCIMB 12654 / NRRL B-3342 / UNCC 431)</name>
    <dbReference type="NCBI Taxonomy" id="512565"/>
    <lineage>
        <taxon>Bacteria</taxon>
        <taxon>Bacillati</taxon>
        <taxon>Actinomycetota</taxon>
        <taxon>Actinomycetes</taxon>
        <taxon>Micromonosporales</taxon>
        <taxon>Micromonosporaceae</taxon>
        <taxon>Actinoplanes</taxon>
    </lineage>
</organism>
<keyword evidence="10" id="KW-0812">Transmembrane</keyword>
<dbReference type="PANTHER" id="PTHR43289">
    <property type="entry name" value="MITOGEN-ACTIVATED PROTEIN KINASE KINASE KINASE 20-RELATED"/>
    <property type="match status" value="1"/>
</dbReference>
<dbReference type="Proteomes" id="UP000007882">
    <property type="component" value="Chromosome"/>
</dbReference>
<keyword evidence="10" id="KW-0472">Membrane</keyword>
<keyword evidence="10" id="KW-1133">Transmembrane helix</keyword>
<dbReference type="Gene3D" id="3.30.200.20">
    <property type="entry name" value="Phosphorylase Kinase, domain 1"/>
    <property type="match status" value="1"/>
</dbReference>
<name>I0HEN7_ACTM4</name>
<feature type="domain" description="Protein kinase" evidence="11">
    <location>
        <begin position="12"/>
        <end position="269"/>
    </location>
</feature>
<evidence type="ECO:0000256" key="7">
    <source>
        <dbReference type="ARBA" id="ARBA00047899"/>
    </source>
</evidence>
<dbReference type="GO" id="GO:0045717">
    <property type="term" value="P:negative regulation of fatty acid biosynthetic process"/>
    <property type="evidence" value="ECO:0007669"/>
    <property type="project" value="UniProtKB-ARBA"/>
</dbReference>
<evidence type="ECO:0000256" key="10">
    <source>
        <dbReference type="SAM" id="Phobius"/>
    </source>
</evidence>
<evidence type="ECO:0000256" key="6">
    <source>
        <dbReference type="ARBA" id="ARBA00022840"/>
    </source>
</evidence>
<dbReference type="FunFam" id="1.10.510.10:FF:000021">
    <property type="entry name" value="Serine/threonine protein kinase"/>
    <property type="match status" value="1"/>
</dbReference>
<feature type="compositionally biased region" description="Polar residues" evidence="9">
    <location>
        <begin position="323"/>
        <end position="332"/>
    </location>
</feature>
<feature type="compositionally biased region" description="Pro residues" evidence="9">
    <location>
        <begin position="334"/>
        <end position="345"/>
    </location>
</feature>
<dbReference type="InterPro" id="IPR008271">
    <property type="entry name" value="Ser/Thr_kinase_AS"/>
</dbReference>
<dbReference type="InterPro" id="IPR011009">
    <property type="entry name" value="Kinase-like_dom_sf"/>
</dbReference>
<evidence type="ECO:0000256" key="3">
    <source>
        <dbReference type="ARBA" id="ARBA00022679"/>
    </source>
</evidence>
<dbReference type="eggNOG" id="COG0515">
    <property type="taxonomic scope" value="Bacteria"/>
</dbReference>
<evidence type="ECO:0000256" key="8">
    <source>
        <dbReference type="ARBA" id="ARBA00048679"/>
    </source>
</evidence>
<feature type="region of interest" description="Disordered" evidence="9">
    <location>
        <begin position="388"/>
        <end position="526"/>
    </location>
</feature>
<dbReference type="GO" id="GO:0005524">
    <property type="term" value="F:ATP binding"/>
    <property type="evidence" value="ECO:0007669"/>
    <property type="project" value="UniProtKB-KW"/>
</dbReference>
<gene>
    <name evidence="12" type="ordered locus">AMIS_62540</name>
</gene>
<dbReference type="EC" id="2.7.11.1" evidence="1"/>
<evidence type="ECO:0000259" key="11">
    <source>
        <dbReference type="PROSITE" id="PS50011"/>
    </source>
</evidence>
<feature type="region of interest" description="Disordered" evidence="9">
    <location>
        <begin position="323"/>
        <end position="352"/>
    </location>
</feature>
<evidence type="ECO:0000256" key="9">
    <source>
        <dbReference type="SAM" id="MobiDB-lite"/>
    </source>
</evidence>
<evidence type="ECO:0000256" key="1">
    <source>
        <dbReference type="ARBA" id="ARBA00012513"/>
    </source>
</evidence>
<proteinExistence type="predicted"/>
<evidence type="ECO:0000256" key="4">
    <source>
        <dbReference type="ARBA" id="ARBA00022741"/>
    </source>
</evidence>
<dbReference type="FunFam" id="3.30.200.20:FF:000035">
    <property type="entry name" value="Serine/threonine protein kinase Stk1"/>
    <property type="match status" value="1"/>
</dbReference>
<dbReference type="GO" id="GO:0004674">
    <property type="term" value="F:protein serine/threonine kinase activity"/>
    <property type="evidence" value="ECO:0007669"/>
    <property type="project" value="UniProtKB-KW"/>
</dbReference>
<keyword evidence="3" id="KW-0808">Transferase</keyword>
<dbReference type="PROSITE" id="PS00108">
    <property type="entry name" value="PROTEIN_KINASE_ST"/>
    <property type="match status" value="1"/>
</dbReference>
<dbReference type="RefSeq" id="WP_014446361.1">
    <property type="nucleotide sequence ID" value="NC_017093.1"/>
</dbReference>
<dbReference type="OrthoDB" id="308915at2"/>
<keyword evidence="4" id="KW-0547">Nucleotide-binding</keyword>
<dbReference type="InterPro" id="IPR000719">
    <property type="entry name" value="Prot_kinase_dom"/>
</dbReference>
<reference evidence="12 13" key="1">
    <citation type="submission" date="2012-02" db="EMBL/GenBank/DDBJ databases">
        <title>Complete genome sequence of Actinoplanes missouriensis 431 (= NBRC 102363).</title>
        <authorList>
            <person name="Ohnishi Y."/>
            <person name="Ishikawa J."/>
            <person name="Sekine M."/>
            <person name="Hosoyama A."/>
            <person name="Harada T."/>
            <person name="Narita H."/>
            <person name="Hata T."/>
            <person name="Konno Y."/>
            <person name="Tutikane K."/>
            <person name="Fujita N."/>
            <person name="Horinouchi S."/>
            <person name="Hayakawa M."/>
        </authorList>
    </citation>
    <scope>NUCLEOTIDE SEQUENCE [LARGE SCALE GENOMIC DNA]</scope>
    <source>
        <strain evidence="13">ATCC 14538 / DSM 43046 / CBS 188.64 / JCM 3121 / NBRC 102363 / NCIMB 12654 / NRRL B-3342 / UNCC 431</strain>
    </source>
</reference>
<feature type="transmembrane region" description="Helical" evidence="10">
    <location>
        <begin position="357"/>
        <end position="377"/>
    </location>
</feature>
<dbReference type="PROSITE" id="PS50011">
    <property type="entry name" value="PROTEIN_KINASE_DOM"/>
    <property type="match status" value="1"/>
</dbReference>
<feature type="compositionally biased region" description="Acidic residues" evidence="9">
    <location>
        <begin position="510"/>
        <end position="526"/>
    </location>
</feature>
<keyword evidence="5 12" id="KW-0418">Kinase</keyword>
<comment type="catalytic activity">
    <reaction evidence="7">
        <text>L-threonyl-[protein] + ATP = O-phospho-L-threonyl-[protein] + ADP + H(+)</text>
        <dbReference type="Rhea" id="RHEA:46608"/>
        <dbReference type="Rhea" id="RHEA-COMP:11060"/>
        <dbReference type="Rhea" id="RHEA-COMP:11605"/>
        <dbReference type="ChEBI" id="CHEBI:15378"/>
        <dbReference type="ChEBI" id="CHEBI:30013"/>
        <dbReference type="ChEBI" id="CHEBI:30616"/>
        <dbReference type="ChEBI" id="CHEBI:61977"/>
        <dbReference type="ChEBI" id="CHEBI:456216"/>
        <dbReference type="EC" id="2.7.11.1"/>
    </reaction>
</comment>
<dbReference type="HOGENOM" id="CLU_000288_63_44_11"/>
<dbReference type="SUPFAM" id="SSF56112">
    <property type="entry name" value="Protein kinase-like (PK-like)"/>
    <property type="match status" value="1"/>
</dbReference>
<dbReference type="CDD" id="cd14014">
    <property type="entry name" value="STKc_PknB_like"/>
    <property type="match status" value="1"/>
</dbReference>
<dbReference type="PATRIC" id="fig|512565.3.peg.6252"/>
<keyword evidence="6" id="KW-0067">ATP-binding</keyword>
<keyword evidence="13" id="KW-1185">Reference proteome</keyword>
<dbReference type="Gene3D" id="1.10.510.10">
    <property type="entry name" value="Transferase(Phosphotransferase) domain 1"/>
    <property type="match status" value="1"/>
</dbReference>
<dbReference type="SMART" id="SM00220">
    <property type="entry name" value="S_TKc"/>
    <property type="match status" value="1"/>
</dbReference>
<feature type="compositionally biased region" description="Gly residues" evidence="9">
    <location>
        <begin position="485"/>
        <end position="509"/>
    </location>
</feature>
<sequence length="526" mass="52413">MPQPGELLGGRYRLDDRIAAGGMGDVWRATDTVLDRPVAVKTLLAGYAGDESFRSRFHHEARAMAALRHAGVVPVYDFGDTGDGAYLVMARVDGQPLDRRIAERGALSPAETMSIVAQAARALAAAHDTGIVHRDVKPGNLIIEPDGTVVLVDFGVARSAQSVTLTGAREVVGTALYIAPEQVSKQATGPAADVYALGVVAYHCLAGHPPFLGDNPLAVALQHVTDEPPPLPAGVPAPVRDLIATALAKDPAARFPSAAAMADAADRAVAGTDLSATLAGGADTVRFSPGAAGTAGAAGIAGAAGTTGAAGIAGAAAASTSPAETAVTSTRAWTPPPGSIPPPDPTARTGPGKRRHLVLLSALLAALIGAGTLIAVADPFGFFPATAPATTEPAPQESASKPGGAAKENRNDAGEAATTSTKGQEKKRSAESPAARASRTTTAPAATATTQPETTAPETTATTTPAEDPATATTAPETTTNPTGDSGGNGNGNGNGNGGGNGNGNGNGNGDDEEDGSNAENEQETE</sequence>
<dbReference type="STRING" id="512565.AMIS_62540"/>
<protein>
    <recommendedName>
        <fullName evidence="1">non-specific serine/threonine protein kinase</fullName>
        <ecNumber evidence="1">2.7.11.1</ecNumber>
    </recommendedName>
</protein>
<keyword evidence="2 12" id="KW-0723">Serine/threonine-protein kinase</keyword>
<accession>I0HEN7</accession>
<dbReference type="KEGG" id="ams:AMIS_62540"/>
<dbReference type="Pfam" id="PF00069">
    <property type="entry name" value="Pkinase"/>
    <property type="match status" value="1"/>
</dbReference>
<dbReference type="AlphaFoldDB" id="I0HEN7"/>
<dbReference type="EMBL" id="AP012319">
    <property type="protein sequence ID" value="BAL91474.1"/>
    <property type="molecule type" value="Genomic_DNA"/>
</dbReference>
<comment type="catalytic activity">
    <reaction evidence="8">
        <text>L-seryl-[protein] + ATP = O-phospho-L-seryl-[protein] + ADP + H(+)</text>
        <dbReference type="Rhea" id="RHEA:17989"/>
        <dbReference type="Rhea" id="RHEA-COMP:9863"/>
        <dbReference type="Rhea" id="RHEA-COMP:11604"/>
        <dbReference type="ChEBI" id="CHEBI:15378"/>
        <dbReference type="ChEBI" id="CHEBI:29999"/>
        <dbReference type="ChEBI" id="CHEBI:30616"/>
        <dbReference type="ChEBI" id="CHEBI:83421"/>
        <dbReference type="ChEBI" id="CHEBI:456216"/>
        <dbReference type="EC" id="2.7.11.1"/>
    </reaction>
</comment>
<dbReference type="PANTHER" id="PTHR43289:SF6">
    <property type="entry name" value="SERINE_THREONINE-PROTEIN KINASE NEKL-3"/>
    <property type="match status" value="1"/>
</dbReference>